<dbReference type="Proteomes" id="UP000199334">
    <property type="component" value="Unassembled WGS sequence"/>
</dbReference>
<proteinExistence type="predicted"/>
<feature type="transmembrane region" description="Helical" evidence="1">
    <location>
        <begin position="7"/>
        <end position="24"/>
    </location>
</feature>
<dbReference type="EMBL" id="FNIG01000008">
    <property type="protein sequence ID" value="SDN73332.1"/>
    <property type="molecule type" value="Genomic_DNA"/>
</dbReference>
<reference evidence="2 3" key="1">
    <citation type="submission" date="2016-10" db="EMBL/GenBank/DDBJ databases">
        <authorList>
            <person name="de Groot N.N."/>
        </authorList>
    </citation>
    <scope>NUCLEOTIDE SEQUENCE [LARGE SCALE GENOMIC DNA]</scope>
    <source>
        <strain evidence="2 3">CGMCC 1.3442</strain>
    </source>
</reference>
<accession>A0A1H0DT39</accession>
<keyword evidence="1" id="KW-0812">Transmembrane</keyword>
<evidence type="ECO:0000313" key="2">
    <source>
        <dbReference type="EMBL" id="SDN73332.1"/>
    </source>
</evidence>
<dbReference type="STRING" id="237069.SAMN05216498_2934"/>
<name>A0A1H0DT39_9BACI</name>
<dbReference type="OrthoDB" id="2970082at2"/>
<keyword evidence="3" id="KW-1185">Reference proteome</keyword>
<feature type="transmembrane region" description="Helical" evidence="1">
    <location>
        <begin position="30"/>
        <end position="46"/>
    </location>
</feature>
<keyword evidence="1" id="KW-0472">Membrane</keyword>
<keyword evidence="1" id="KW-1133">Transmembrane helix</keyword>
<feature type="transmembrane region" description="Helical" evidence="1">
    <location>
        <begin position="58"/>
        <end position="79"/>
    </location>
</feature>
<protein>
    <submittedName>
        <fullName evidence="2">Uncharacterized protein</fullName>
    </submittedName>
</protein>
<gene>
    <name evidence="2" type="ORF">SAMN05216498_2934</name>
</gene>
<dbReference type="RefSeq" id="WP_093857334.1">
    <property type="nucleotide sequence ID" value="NZ_BJVZ01000005.1"/>
</dbReference>
<sequence length="118" mass="13594">MNLKPNDYVILALLLILLVIDHFMDWAPHNIISWIFVGVIIYSLNYKKYKDTSIKEILNWQALSTAIIVVMVIVFTLIGNEANPGISLTSGVFYFSILLSVFDLVYQWRQIKQGTNDR</sequence>
<evidence type="ECO:0000313" key="3">
    <source>
        <dbReference type="Proteomes" id="UP000199334"/>
    </source>
</evidence>
<evidence type="ECO:0000256" key="1">
    <source>
        <dbReference type="SAM" id="Phobius"/>
    </source>
</evidence>
<organism evidence="2 3">
    <name type="scientific">Tenuibacillus multivorans</name>
    <dbReference type="NCBI Taxonomy" id="237069"/>
    <lineage>
        <taxon>Bacteria</taxon>
        <taxon>Bacillati</taxon>
        <taxon>Bacillota</taxon>
        <taxon>Bacilli</taxon>
        <taxon>Bacillales</taxon>
        <taxon>Bacillaceae</taxon>
        <taxon>Tenuibacillus</taxon>
    </lineage>
</organism>
<feature type="transmembrane region" description="Helical" evidence="1">
    <location>
        <begin position="85"/>
        <end position="106"/>
    </location>
</feature>
<dbReference type="AlphaFoldDB" id="A0A1H0DT39"/>